<dbReference type="PANTHER" id="PTHR11439:SF463">
    <property type="entry name" value="REVERSE TRANSCRIPTASE TY1_COPIA-TYPE DOMAIN-CONTAINING PROTEIN"/>
    <property type="match status" value="1"/>
</dbReference>
<dbReference type="Pfam" id="PF07727">
    <property type="entry name" value="RVT_2"/>
    <property type="match status" value="1"/>
</dbReference>
<dbReference type="EMBL" id="JAGYWB010000013">
    <property type="protein sequence ID" value="KAI0500967.1"/>
    <property type="molecule type" value="Genomic_DNA"/>
</dbReference>
<accession>A0A8T3AXV7</accession>
<dbReference type="SUPFAM" id="SSF56672">
    <property type="entry name" value="DNA/RNA polymerases"/>
    <property type="match status" value="1"/>
</dbReference>
<gene>
    <name evidence="2" type="ORF">KFK09_019185</name>
</gene>
<evidence type="ECO:0000259" key="1">
    <source>
        <dbReference type="Pfam" id="PF07727"/>
    </source>
</evidence>
<dbReference type="Proteomes" id="UP000829196">
    <property type="component" value="Unassembled WGS sequence"/>
</dbReference>
<reference evidence="2" key="1">
    <citation type="journal article" date="2022" name="Front. Genet.">
        <title>Chromosome-Scale Assembly of the Dendrobium nobile Genome Provides Insights Into the Molecular Mechanism of the Biosynthesis of the Medicinal Active Ingredient of Dendrobium.</title>
        <authorList>
            <person name="Xu Q."/>
            <person name="Niu S.-C."/>
            <person name="Li K.-L."/>
            <person name="Zheng P.-J."/>
            <person name="Zhang X.-J."/>
            <person name="Jia Y."/>
            <person name="Liu Y."/>
            <person name="Niu Y.-X."/>
            <person name="Yu L.-H."/>
            <person name="Chen D.-F."/>
            <person name="Zhang G.-Q."/>
        </authorList>
    </citation>
    <scope>NUCLEOTIDE SEQUENCE</scope>
    <source>
        <tissue evidence="2">Leaf</tissue>
    </source>
</reference>
<comment type="caution">
    <text evidence="2">The sequence shown here is derived from an EMBL/GenBank/DDBJ whole genome shotgun (WGS) entry which is preliminary data.</text>
</comment>
<evidence type="ECO:0000313" key="2">
    <source>
        <dbReference type="EMBL" id="KAI0500967.1"/>
    </source>
</evidence>
<evidence type="ECO:0000313" key="3">
    <source>
        <dbReference type="Proteomes" id="UP000829196"/>
    </source>
</evidence>
<dbReference type="AlphaFoldDB" id="A0A8T3AXV7"/>
<dbReference type="CDD" id="cd09272">
    <property type="entry name" value="RNase_HI_RT_Ty1"/>
    <property type="match status" value="1"/>
</dbReference>
<protein>
    <recommendedName>
        <fullName evidence="1">Reverse transcriptase Ty1/copia-type domain-containing protein</fullName>
    </recommendedName>
</protein>
<feature type="domain" description="Reverse transcriptase Ty1/copia-type" evidence="1">
    <location>
        <begin position="4"/>
        <end position="80"/>
    </location>
</feature>
<organism evidence="2 3">
    <name type="scientific">Dendrobium nobile</name>
    <name type="common">Orchid</name>
    <dbReference type="NCBI Taxonomy" id="94219"/>
    <lineage>
        <taxon>Eukaryota</taxon>
        <taxon>Viridiplantae</taxon>
        <taxon>Streptophyta</taxon>
        <taxon>Embryophyta</taxon>
        <taxon>Tracheophyta</taxon>
        <taxon>Spermatophyta</taxon>
        <taxon>Magnoliopsida</taxon>
        <taxon>Liliopsida</taxon>
        <taxon>Asparagales</taxon>
        <taxon>Orchidaceae</taxon>
        <taxon>Epidendroideae</taxon>
        <taxon>Malaxideae</taxon>
        <taxon>Dendrobiinae</taxon>
        <taxon>Dendrobium</taxon>
    </lineage>
</organism>
<dbReference type="OrthoDB" id="1919845at2759"/>
<dbReference type="InterPro" id="IPR043502">
    <property type="entry name" value="DNA/RNA_pol_sf"/>
</dbReference>
<keyword evidence="3" id="KW-1185">Reference proteome</keyword>
<dbReference type="PANTHER" id="PTHR11439">
    <property type="entry name" value="GAG-POL-RELATED RETROTRANSPOSON"/>
    <property type="match status" value="1"/>
</dbReference>
<sequence>MYLLVYVDDILITGSSPEAILELITKLQHKFTIKHLGQAHHFLGIKIQSFKDKYFLSQRTYAESILIQSNLLSCNPVANPSSTKVQSSVPQDSHLSDASTYRRIIGSLQYLTITRPDIAYAVNSLSQHMQNPSQYDAHNLKRLLRYIKGTLTFGLPISKAQLSLQTFSDADWAGDPDTRQSTSGYCTFLGDTLISWAVKKQNTIARSSMELKYRALALATADTIWLKRLLQDFHIPHNQPIKLFCDNTSAIALALNLVFHARTKHIEIDQRFV</sequence>
<name>A0A8T3AXV7_DENNO</name>
<proteinExistence type="predicted"/>
<dbReference type="InterPro" id="IPR013103">
    <property type="entry name" value="RVT_2"/>
</dbReference>